<evidence type="ECO:0000313" key="2">
    <source>
        <dbReference type="EMBL" id="KPM09885.1"/>
    </source>
</evidence>
<accession>A0A132AH51</accession>
<protein>
    <submittedName>
        <fullName evidence="2">Uncharacterized protein</fullName>
    </submittedName>
</protein>
<sequence>MDCCLVLYHPYRPLLQFLQDWTSKESILSTAWNVKDHKHWFAELNTDLDKVLEISKFLLNLYEMWNNFDEKKEISELLLKMPKPKTQPSRPPSQGTNENPNA</sequence>
<dbReference type="SUPFAM" id="SSF47954">
    <property type="entry name" value="Cyclin-like"/>
    <property type="match status" value="1"/>
</dbReference>
<dbReference type="InterPro" id="IPR036915">
    <property type="entry name" value="Cyclin-like_sf"/>
</dbReference>
<dbReference type="EMBL" id="JXLN01014212">
    <property type="protein sequence ID" value="KPM09885.1"/>
    <property type="molecule type" value="Genomic_DNA"/>
</dbReference>
<dbReference type="AlphaFoldDB" id="A0A132AH51"/>
<proteinExistence type="predicted"/>
<feature type="compositionally biased region" description="Polar residues" evidence="1">
    <location>
        <begin position="86"/>
        <end position="102"/>
    </location>
</feature>
<organism evidence="2 3">
    <name type="scientific">Sarcoptes scabiei</name>
    <name type="common">Itch mite</name>
    <name type="synonym">Acarus scabiei</name>
    <dbReference type="NCBI Taxonomy" id="52283"/>
    <lineage>
        <taxon>Eukaryota</taxon>
        <taxon>Metazoa</taxon>
        <taxon>Ecdysozoa</taxon>
        <taxon>Arthropoda</taxon>
        <taxon>Chelicerata</taxon>
        <taxon>Arachnida</taxon>
        <taxon>Acari</taxon>
        <taxon>Acariformes</taxon>
        <taxon>Sarcoptiformes</taxon>
        <taxon>Astigmata</taxon>
        <taxon>Psoroptidia</taxon>
        <taxon>Sarcoptoidea</taxon>
        <taxon>Sarcoptidae</taxon>
        <taxon>Sarcoptinae</taxon>
        <taxon>Sarcoptes</taxon>
    </lineage>
</organism>
<feature type="region of interest" description="Disordered" evidence="1">
    <location>
        <begin position="80"/>
        <end position="102"/>
    </location>
</feature>
<dbReference type="OrthoDB" id="10266018at2759"/>
<dbReference type="Gene3D" id="1.10.472.10">
    <property type="entry name" value="Cyclin-like"/>
    <property type="match status" value="2"/>
</dbReference>
<gene>
    <name evidence="2" type="ORF">QR98_0084310</name>
</gene>
<name>A0A132AH51_SARSC</name>
<reference evidence="2 3" key="1">
    <citation type="journal article" date="2015" name="Parasit. Vectors">
        <title>Draft genome of the scabies mite.</title>
        <authorList>
            <person name="Rider S.D.Jr."/>
            <person name="Morgan M.S."/>
            <person name="Arlian L.G."/>
        </authorList>
    </citation>
    <scope>NUCLEOTIDE SEQUENCE [LARGE SCALE GENOMIC DNA]</scope>
    <source>
        <strain evidence="2">Arlian Lab</strain>
    </source>
</reference>
<dbReference type="VEuPathDB" id="VectorBase:SSCA005060"/>
<evidence type="ECO:0000313" key="3">
    <source>
        <dbReference type="Proteomes" id="UP000616769"/>
    </source>
</evidence>
<comment type="caution">
    <text evidence="2">The sequence shown here is derived from an EMBL/GenBank/DDBJ whole genome shotgun (WGS) entry which is preliminary data.</text>
</comment>
<evidence type="ECO:0000256" key="1">
    <source>
        <dbReference type="SAM" id="MobiDB-lite"/>
    </source>
</evidence>
<dbReference type="Proteomes" id="UP000616769">
    <property type="component" value="Unassembled WGS sequence"/>
</dbReference>